<reference evidence="1" key="1">
    <citation type="submission" date="2018-02" db="EMBL/GenBank/DDBJ databases">
        <title>Rhizophora mucronata_Transcriptome.</title>
        <authorList>
            <person name="Meera S.P."/>
            <person name="Sreeshan A."/>
            <person name="Augustine A."/>
        </authorList>
    </citation>
    <scope>NUCLEOTIDE SEQUENCE</scope>
    <source>
        <tissue evidence="1">Leaf</tissue>
    </source>
</reference>
<protein>
    <submittedName>
        <fullName evidence="1">Uncharacterized protein</fullName>
    </submittedName>
</protein>
<dbReference type="AlphaFoldDB" id="A0A2P2JTB3"/>
<dbReference type="EMBL" id="GGEC01016222">
    <property type="protein sequence ID" value="MBW96705.1"/>
    <property type="molecule type" value="Transcribed_RNA"/>
</dbReference>
<accession>A0A2P2JTB3</accession>
<name>A0A2P2JTB3_RHIMU</name>
<evidence type="ECO:0000313" key="1">
    <source>
        <dbReference type="EMBL" id="MBW96705.1"/>
    </source>
</evidence>
<organism evidence="1">
    <name type="scientific">Rhizophora mucronata</name>
    <name type="common">Asiatic mangrove</name>
    <dbReference type="NCBI Taxonomy" id="61149"/>
    <lineage>
        <taxon>Eukaryota</taxon>
        <taxon>Viridiplantae</taxon>
        <taxon>Streptophyta</taxon>
        <taxon>Embryophyta</taxon>
        <taxon>Tracheophyta</taxon>
        <taxon>Spermatophyta</taxon>
        <taxon>Magnoliopsida</taxon>
        <taxon>eudicotyledons</taxon>
        <taxon>Gunneridae</taxon>
        <taxon>Pentapetalae</taxon>
        <taxon>rosids</taxon>
        <taxon>fabids</taxon>
        <taxon>Malpighiales</taxon>
        <taxon>Rhizophoraceae</taxon>
        <taxon>Rhizophora</taxon>
    </lineage>
</organism>
<sequence>MTNRMSGTRKSIYISILRYLEAHAR</sequence>
<proteinExistence type="predicted"/>